<gene>
    <name evidence="6" type="ORF">HMPREF0179_01963</name>
</gene>
<comment type="caution">
    <text evidence="6">The sequence shown here is derived from an EMBL/GenBank/DDBJ whole genome shotgun (WGS) entry which is preliminary data.</text>
</comment>
<dbReference type="NCBIfam" id="TIGR02783">
    <property type="entry name" value="TrbL_P"/>
    <property type="match status" value="1"/>
</dbReference>
<evidence type="ECO:0000256" key="2">
    <source>
        <dbReference type="ARBA" id="ARBA00022692"/>
    </source>
</evidence>
<dbReference type="eggNOG" id="COG3846">
    <property type="taxonomic scope" value="Bacteria"/>
</dbReference>
<protein>
    <submittedName>
        <fullName evidence="6">P-type conjugative transfer protein TrbL</fullName>
    </submittedName>
</protein>
<dbReference type="HOGENOM" id="CLU_030486_0_0_7"/>
<feature type="transmembrane region" description="Helical" evidence="5">
    <location>
        <begin position="70"/>
        <end position="86"/>
    </location>
</feature>
<dbReference type="Pfam" id="PF04610">
    <property type="entry name" value="TrbL"/>
    <property type="match status" value="1"/>
</dbReference>
<reference evidence="6 7" key="1">
    <citation type="submission" date="2010-10" db="EMBL/GenBank/DDBJ databases">
        <authorList>
            <consortium name="The Broad Institute Genome Sequencing Platform"/>
            <person name="Ward D."/>
            <person name="Earl A."/>
            <person name="Feldgarden M."/>
            <person name="Young S.K."/>
            <person name="Gargeya S."/>
            <person name="Zeng Q."/>
            <person name="Alvarado L."/>
            <person name="Berlin A."/>
            <person name="Bochicchio J."/>
            <person name="Chapman S.B."/>
            <person name="Chen Z."/>
            <person name="Freedman E."/>
            <person name="Gellesch M."/>
            <person name="Goldberg J."/>
            <person name="Griggs A."/>
            <person name="Gujja S."/>
            <person name="Heilman E."/>
            <person name="Heiman D."/>
            <person name="Howarth C."/>
            <person name="Mehta T."/>
            <person name="Neiman D."/>
            <person name="Pearson M."/>
            <person name="Roberts A."/>
            <person name="Saif S."/>
            <person name="Shea T."/>
            <person name="Shenoy N."/>
            <person name="Sisk P."/>
            <person name="Stolte C."/>
            <person name="Sykes S."/>
            <person name="White J."/>
            <person name="Yandava C."/>
            <person name="Allen-Vercoe E."/>
            <person name="Sibley C."/>
            <person name="Ambrose C.E."/>
            <person name="Strauss J."/>
            <person name="Daigneault M."/>
            <person name="Haas B."/>
            <person name="Nusbaum C."/>
            <person name="Birren B."/>
        </authorList>
    </citation>
    <scope>NUCLEOTIDE SEQUENCE [LARGE SCALE GENOMIC DNA]</scope>
    <source>
        <strain evidence="6 7">3_1_6</strain>
    </source>
</reference>
<proteinExistence type="predicted"/>
<dbReference type="GO" id="GO:0030255">
    <property type="term" value="P:protein secretion by the type IV secretion system"/>
    <property type="evidence" value="ECO:0007669"/>
    <property type="project" value="InterPro"/>
</dbReference>
<feature type="transmembrane region" description="Helical" evidence="5">
    <location>
        <begin position="131"/>
        <end position="151"/>
    </location>
</feature>
<dbReference type="AlphaFoldDB" id="E5Y6Z9"/>
<evidence type="ECO:0000256" key="4">
    <source>
        <dbReference type="ARBA" id="ARBA00023136"/>
    </source>
</evidence>
<feature type="transmembrane region" description="Helical" evidence="5">
    <location>
        <begin position="41"/>
        <end position="63"/>
    </location>
</feature>
<comment type="subcellular location">
    <subcellularLocation>
        <location evidence="1">Membrane</location>
        <topology evidence="1">Multi-pass membrane protein</topology>
    </subcellularLocation>
</comment>
<organism evidence="6 7">
    <name type="scientific">Bilophila wadsworthia (strain 3_1_6)</name>
    <dbReference type="NCBI Taxonomy" id="563192"/>
    <lineage>
        <taxon>Bacteria</taxon>
        <taxon>Pseudomonadati</taxon>
        <taxon>Thermodesulfobacteriota</taxon>
        <taxon>Desulfovibrionia</taxon>
        <taxon>Desulfovibrionales</taxon>
        <taxon>Desulfovibrionaceae</taxon>
        <taxon>Bilophila</taxon>
    </lineage>
</organism>
<reference evidence="6 7" key="2">
    <citation type="submission" date="2013-04" db="EMBL/GenBank/DDBJ databases">
        <title>The Genome Sequence of Bilophila wadsworthia 3_1_6.</title>
        <authorList>
            <consortium name="The Broad Institute Genomics Platform"/>
            <person name="Earl A."/>
            <person name="Ward D."/>
            <person name="Feldgarden M."/>
            <person name="Gevers D."/>
            <person name="Sibley C."/>
            <person name="Strauss J."/>
            <person name="Allen-Vercoe E."/>
            <person name="Walker B."/>
            <person name="Young S."/>
            <person name="Zeng Q."/>
            <person name="Gargeya S."/>
            <person name="Fitzgerald M."/>
            <person name="Haas B."/>
            <person name="Abouelleil A."/>
            <person name="Allen A.W."/>
            <person name="Alvarado L."/>
            <person name="Arachchi H.M."/>
            <person name="Berlin A.M."/>
            <person name="Chapman S.B."/>
            <person name="Gainer-Dewar J."/>
            <person name="Goldberg J."/>
            <person name="Griggs A."/>
            <person name="Gujja S."/>
            <person name="Hansen M."/>
            <person name="Howarth C."/>
            <person name="Imamovic A."/>
            <person name="Ireland A."/>
            <person name="Larimer J."/>
            <person name="McCowan C."/>
            <person name="Murphy C."/>
            <person name="Pearson M."/>
            <person name="Poon T.W."/>
            <person name="Priest M."/>
            <person name="Roberts A."/>
            <person name="Saif S."/>
            <person name="Shea T."/>
            <person name="Sisk P."/>
            <person name="Sykes S."/>
            <person name="Wortman J."/>
            <person name="Nusbaum C."/>
            <person name="Birren B."/>
        </authorList>
    </citation>
    <scope>NUCLEOTIDE SEQUENCE [LARGE SCALE GENOMIC DNA]</scope>
    <source>
        <strain evidence="6 7">3_1_6</strain>
    </source>
</reference>
<sequence length="297" mass="30275">MMIGAQAGGQENLEPSGIVDLGFTIYDAAQQNLDIWSGTSIAAYIISLIVLVIFALIGINMLLQLCSAWVLAYAGIFFLGFGGSKWTSDMAVNYFKTVLGLGASLMTMTLLIGIGTSIVTESIAQMDTSGAQNLTEMAVLLITSITLFMLVDKLPSMVAGIINGASVGSTGIGAFGAGAAIGTAAAAMGMAVTSIAKSASIITGAVKGGAGLATGFQAVKNEMMGEQADIASKMQEHRKEAGLPPESGFVKPPSATAVLGRMAQMGGAMMKQGIKNKASEAVSNTAGGKIADMLKKD</sequence>
<keyword evidence="4 5" id="KW-0472">Membrane</keyword>
<accession>E5Y6Z9</accession>
<name>E5Y6Z9_BILW3</name>
<evidence type="ECO:0000313" key="7">
    <source>
        <dbReference type="Proteomes" id="UP000006034"/>
    </source>
</evidence>
<evidence type="ECO:0000256" key="3">
    <source>
        <dbReference type="ARBA" id="ARBA00022989"/>
    </source>
</evidence>
<dbReference type="Proteomes" id="UP000006034">
    <property type="component" value="Unassembled WGS sequence"/>
</dbReference>
<evidence type="ECO:0000256" key="1">
    <source>
        <dbReference type="ARBA" id="ARBA00004141"/>
    </source>
</evidence>
<dbReference type="InterPro" id="IPR007688">
    <property type="entry name" value="Conjugal_tfr_TrbL/VirB6"/>
</dbReference>
<evidence type="ECO:0000313" key="6">
    <source>
        <dbReference type="EMBL" id="EFV44237.1"/>
    </source>
</evidence>
<dbReference type="STRING" id="563192.HMPREF0179_01963"/>
<dbReference type="InterPro" id="IPR014150">
    <property type="entry name" value="Conjugal_tfr_TrbL"/>
</dbReference>
<dbReference type="GO" id="GO:0016020">
    <property type="term" value="C:membrane"/>
    <property type="evidence" value="ECO:0007669"/>
    <property type="project" value="UniProtKB-SubCell"/>
</dbReference>
<feature type="transmembrane region" description="Helical" evidence="5">
    <location>
        <begin position="98"/>
        <end position="119"/>
    </location>
</feature>
<keyword evidence="3 5" id="KW-1133">Transmembrane helix</keyword>
<evidence type="ECO:0000256" key="5">
    <source>
        <dbReference type="SAM" id="Phobius"/>
    </source>
</evidence>
<dbReference type="EMBL" id="ADCP02000001">
    <property type="protein sequence ID" value="EFV44237.1"/>
    <property type="molecule type" value="Genomic_DNA"/>
</dbReference>
<keyword evidence="2 5" id="KW-0812">Transmembrane</keyword>
<keyword evidence="7" id="KW-1185">Reference proteome</keyword>